<comment type="caution">
    <text evidence="2">The sequence shown here is derived from an EMBL/GenBank/DDBJ whole genome shotgun (WGS) entry which is preliminary data.</text>
</comment>
<dbReference type="AlphaFoldDB" id="A0A8T2LWT9"/>
<keyword evidence="1" id="KW-0812">Transmembrane</keyword>
<accession>A0A8T2LWT9</accession>
<sequence>MLPKHCLNSKGKKFGCGFKLFLKHLCILFYYFKAIFIYMFLYIFFFFFQMKLALALIVALQVSVCFCALPEPDKELVDKYEGLKATFYKRLVSAYQKAHVAIGTLAEGTITGEKAKEIVDSVKASDRAQSAAKALVAVAEELEPVLERARMAALGVYGEYLRPYIGEYLDHGIKSIKPMLDTVLPVEGQ</sequence>
<protein>
    <recommendedName>
        <fullName evidence="4">Apolipoprotein A-II</fullName>
    </recommendedName>
</protein>
<name>A0A8T2LWT9_ASTMX</name>
<reference evidence="2 3" key="1">
    <citation type="submission" date="2021-07" db="EMBL/GenBank/DDBJ databases">
        <authorList>
            <person name="Imarazene B."/>
            <person name="Zahm M."/>
            <person name="Klopp C."/>
            <person name="Cabau C."/>
            <person name="Beille S."/>
            <person name="Jouanno E."/>
            <person name="Castinel A."/>
            <person name="Lluch J."/>
            <person name="Gil L."/>
            <person name="Kuchtly C."/>
            <person name="Lopez Roques C."/>
            <person name="Donnadieu C."/>
            <person name="Parrinello H."/>
            <person name="Journot L."/>
            <person name="Du K."/>
            <person name="Schartl M."/>
            <person name="Retaux S."/>
            <person name="Guiguen Y."/>
        </authorList>
    </citation>
    <scope>NUCLEOTIDE SEQUENCE [LARGE SCALE GENOMIC DNA]</scope>
    <source>
        <strain evidence="2">Pach_M1</strain>
        <tissue evidence="2">Testis</tissue>
    </source>
</reference>
<keyword evidence="1" id="KW-1133">Transmembrane helix</keyword>
<feature type="transmembrane region" description="Helical" evidence="1">
    <location>
        <begin position="21"/>
        <end position="46"/>
    </location>
</feature>
<gene>
    <name evidence="2" type="ORF">AMEX_G8142</name>
</gene>
<proteinExistence type="predicted"/>
<evidence type="ECO:0000313" key="3">
    <source>
        <dbReference type="Proteomes" id="UP000752171"/>
    </source>
</evidence>
<evidence type="ECO:0000313" key="2">
    <source>
        <dbReference type="EMBL" id="KAG9275900.1"/>
    </source>
</evidence>
<dbReference type="Proteomes" id="UP000752171">
    <property type="component" value="Unassembled WGS sequence"/>
</dbReference>
<dbReference type="EMBL" id="JAICCE010000006">
    <property type="protein sequence ID" value="KAG9275900.1"/>
    <property type="molecule type" value="Genomic_DNA"/>
</dbReference>
<evidence type="ECO:0000256" key="1">
    <source>
        <dbReference type="SAM" id="Phobius"/>
    </source>
</evidence>
<evidence type="ECO:0008006" key="4">
    <source>
        <dbReference type="Google" id="ProtNLM"/>
    </source>
</evidence>
<organism evidence="2 3">
    <name type="scientific">Astyanax mexicanus</name>
    <name type="common">Blind cave fish</name>
    <name type="synonym">Astyanax fasciatus mexicanus</name>
    <dbReference type="NCBI Taxonomy" id="7994"/>
    <lineage>
        <taxon>Eukaryota</taxon>
        <taxon>Metazoa</taxon>
        <taxon>Chordata</taxon>
        <taxon>Craniata</taxon>
        <taxon>Vertebrata</taxon>
        <taxon>Euteleostomi</taxon>
        <taxon>Actinopterygii</taxon>
        <taxon>Neopterygii</taxon>
        <taxon>Teleostei</taxon>
        <taxon>Ostariophysi</taxon>
        <taxon>Characiformes</taxon>
        <taxon>Characoidei</taxon>
        <taxon>Acestrorhamphidae</taxon>
        <taxon>Acestrorhamphinae</taxon>
        <taxon>Astyanax</taxon>
    </lineage>
</organism>
<keyword evidence="1" id="KW-0472">Membrane</keyword>